<reference evidence="8 9" key="1">
    <citation type="submission" date="2019-02" db="EMBL/GenBank/DDBJ databases">
        <title>Deep-cultivation of Planctomycetes and their phenomic and genomic characterization uncovers novel biology.</title>
        <authorList>
            <person name="Wiegand S."/>
            <person name="Jogler M."/>
            <person name="Boedeker C."/>
            <person name="Pinto D."/>
            <person name="Vollmers J."/>
            <person name="Rivas-Marin E."/>
            <person name="Kohn T."/>
            <person name="Peeters S.H."/>
            <person name="Heuer A."/>
            <person name="Rast P."/>
            <person name="Oberbeckmann S."/>
            <person name="Bunk B."/>
            <person name="Jeske O."/>
            <person name="Meyerdierks A."/>
            <person name="Storesund J.E."/>
            <person name="Kallscheuer N."/>
            <person name="Luecker S."/>
            <person name="Lage O.M."/>
            <person name="Pohl T."/>
            <person name="Merkel B.J."/>
            <person name="Hornburger P."/>
            <person name="Mueller R.-W."/>
            <person name="Bruemmer F."/>
            <person name="Labrenz M."/>
            <person name="Spormann A.M."/>
            <person name="Op den Camp H."/>
            <person name="Overmann J."/>
            <person name="Amann R."/>
            <person name="Jetten M.S.M."/>
            <person name="Mascher T."/>
            <person name="Medema M.H."/>
            <person name="Devos D.P."/>
            <person name="Kaster A.-K."/>
            <person name="Ovreas L."/>
            <person name="Rohde M."/>
            <person name="Galperin M.Y."/>
            <person name="Jogler C."/>
        </authorList>
    </citation>
    <scope>NUCLEOTIDE SEQUENCE [LARGE SCALE GENOMIC DNA]</scope>
    <source>
        <strain evidence="8 9">Pla110</strain>
    </source>
</reference>
<feature type="transmembrane region" description="Helical" evidence="6">
    <location>
        <begin position="53"/>
        <end position="76"/>
    </location>
</feature>
<evidence type="ECO:0000256" key="2">
    <source>
        <dbReference type="ARBA" id="ARBA00010581"/>
    </source>
</evidence>
<dbReference type="Proteomes" id="UP000317178">
    <property type="component" value="Chromosome"/>
</dbReference>
<evidence type="ECO:0000256" key="4">
    <source>
        <dbReference type="ARBA" id="ARBA00022989"/>
    </source>
</evidence>
<keyword evidence="5 6" id="KW-0472">Membrane</keyword>
<dbReference type="InterPro" id="IPR024791">
    <property type="entry name" value="Cyt_c/ubiquinol_Oxase_su3"/>
</dbReference>
<feature type="domain" description="Heme-copper oxidase subunit III family profile" evidence="7">
    <location>
        <begin position="1"/>
        <end position="306"/>
    </location>
</feature>
<dbReference type="SUPFAM" id="SSF81452">
    <property type="entry name" value="Cytochrome c oxidase subunit III-like"/>
    <property type="match status" value="2"/>
</dbReference>
<organism evidence="8 9">
    <name type="scientific">Polystyrenella longa</name>
    <dbReference type="NCBI Taxonomy" id="2528007"/>
    <lineage>
        <taxon>Bacteria</taxon>
        <taxon>Pseudomonadati</taxon>
        <taxon>Planctomycetota</taxon>
        <taxon>Planctomycetia</taxon>
        <taxon>Planctomycetales</taxon>
        <taxon>Planctomycetaceae</taxon>
        <taxon>Polystyrenella</taxon>
    </lineage>
</organism>
<dbReference type="GO" id="GO:0016491">
    <property type="term" value="F:oxidoreductase activity"/>
    <property type="evidence" value="ECO:0007669"/>
    <property type="project" value="UniProtKB-KW"/>
</dbReference>
<evidence type="ECO:0000256" key="1">
    <source>
        <dbReference type="ARBA" id="ARBA00004141"/>
    </source>
</evidence>
<dbReference type="EC" id="1.9.3.1" evidence="8"/>
<dbReference type="PROSITE" id="PS50253">
    <property type="entry name" value="COX3"/>
    <property type="match status" value="1"/>
</dbReference>
<comment type="similarity">
    <text evidence="2">Belongs to the cytochrome c oxidase subunit 3 family.</text>
</comment>
<feature type="transmembrane region" description="Helical" evidence="6">
    <location>
        <begin position="285"/>
        <end position="304"/>
    </location>
</feature>
<accession>A0A518CHQ7</accession>
<evidence type="ECO:0000256" key="3">
    <source>
        <dbReference type="ARBA" id="ARBA00022692"/>
    </source>
</evidence>
<comment type="subcellular location">
    <subcellularLocation>
        <location evidence="1">Membrane</location>
        <topology evidence="1">Multi-pass membrane protein</topology>
    </subcellularLocation>
</comment>
<dbReference type="EMBL" id="CP036281">
    <property type="protein sequence ID" value="QDU78704.1"/>
    <property type="molecule type" value="Genomic_DNA"/>
</dbReference>
<evidence type="ECO:0000259" key="7">
    <source>
        <dbReference type="PROSITE" id="PS50253"/>
    </source>
</evidence>
<proteinExistence type="inferred from homology"/>
<dbReference type="Pfam" id="PF00510">
    <property type="entry name" value="COX3"/>
    <property type="match status" value="2"/>
</dbReference>
<evidence type="ECO:0000313" key="8">
    <source>
        <dbReference type="EMBL" id="QDU78704.1"/>
    </source>
</evidence>
<dbReference type="GO" id="GO:0016020">
    <property type="term" value="C:membrane"/>
    <property type="evidence" value="ECO:0007669"/>
    <property type="project" value="UniProtKB-SubCell"/>
</dbReference>
<dbReference type="GO" id="GO:0004129">
    <property type="term" value="F:cytochrome-c oxidase activity"/>
    <property type="evidence" value="ECO:0007669"/>
    <property type="project" value="InterPro"/>
</dbReference>
<evidence type="ECO:0000313" key="9">
    <source>
        <dbReference type="Proteomes" id="UP000317178"/>
    </source>
</evidence>
<dbReference type="InterPro" id="IPR000298">
    <property type="entry name" value="Cyt_c_oxidase-like_su3"/>
</dbReference>
<dbReference type="PANTHER" id="PTHR11403:SF6">
    <property type="entry name" value="NITRIC OXIDE REDUCTASE SUBUNIT E"/>
    <property type="match status" value="1"/>
</dbReference>
<name>A0A518CHQ7_9PLAN</name>
<dbReference type="Gene3D" id="1.20.120.80">
    <property type="entry name" value="Cytochrome c oxidase, subunit III, four-helix bundle"/>
    <property type="match status" value="2"/>
</dbReference>
<evidence type="ECO:0000256" key="5">
    <source>
        <dbReference type="ARBA" id="ARBA00023136"/>
    </source>
</evidence>
<keyword evidence="4 6" id="KW-1133">Transmembrane helix</keyword>
<dbReference type="InterPro" id="IPR013833">
    <property type="entry name" value="Cyt_c_oxidase_su3_a-hlx"/>
</dbReference>
<gene>
    <name evidence="8" type="primary">ctaE</name>
    <name evidence="8" type="ORF">Pla110_04080</name>
</gene>
<keyword evidence="9" id="KW-1185">Reference proteome</keyword>
<feature type="transmembrane region" description="Helical" evidence="6">
    <location>
        <begin position="254"/>
        <end position="273"/>
    </location>
</feature>
<dbReference type="AlphaFoldDB" id="A0A518CHQ7"/>
<feature type="transmembrane region" description="Helical" evidence="6">
    <location>
        <begin position="88"/>
        <end position="105"/>
    </location>
</feature>
<protein>
    <submittedName>
        <fullName evidence="8">Cytochrome c oxidase subunit 3</fullName>
        <ecNumber evidence="8">1.9.3.1</ecNumber>
    </submittedName>
</protein>
<keyword evidence="3 6" id="KW-0812">Transmembrane</keyword>
<evidence type="ECO:0000256" key="6">
    <source>
        <dbReference type="SAM" id="Phobius"/>
    </source>
</evidence>
<dbReference type="PANTHER" id="PTHR11403">
    <property type="entry name" value="CYTOCHROME C OXIDASE SUBUNIT III"/>
    <property type="match status" value="1"/>
</dbReference>
<feature type="transmembrane region" description="Helical" evidence="6">
    <location>
        <begin position="12"/>
        <end position="33"/>
    </location>
</feature>
<keyword evidence="8" id="KW-0560">Oxidoreductase</keyword>
<dbReference type="KEGG" id="plon:Pla110_04080"/>
<dbReference type="OrthoDB" id="9810850at2"/>
<dbReference type="GO" id="GO:0019646">
    <property type="term" value="P:aerobic electron transport chain"/>
    <property type="evidence" value="ECO:0007669"/>
    <property type="project" value="InterPro"/>
</dbReference>
<dbReference type="InterPro" id="IPR035973">
    <property type="entry name" value="Cyt_c_oxidase_su3-like_sf"/>
</dbReference>
<sequence>MGLPITNAKLGMWLFLGTEIMFFTAFIGSYIVLRIGSVDATGHSAWPDPSVVHINAAAGAINTFVLLFSSFLVVMAHNAMGNKQYGKARMLLVGTFLCACIFLGIKGVEYQGKFEHGILPGQIPETSEQAIVKSTDDLKTIMNKEINRLASEGENDLEKKTLLQTEETELKANDPDSARLKEVQAALALSIAYNEINEARRAGQLDLQKLEGRVDELKANDKFGSLLTHWHVHKPILYGNIFASTYFLMTGFHAIHVVVGMILFAIVICSRLGDRWSDYVENSGLYWHFVDLVWIFLFPLIYLIPATS</sequence>